<dbReference type="AlphaFoldDB" id="A0A2M8LF52"/>
<dbReference type="InterPro" id="IPR051797">
    <property type="entry name" value="TrmB-like"/>
</dbReference>
<name>A0A2M8LF52_9BACT</name>
<dbReference type="InterPro" id="IPR036388">
    <property type="entry name" value="WH-like_DNA-bd_sf"/>
</dbReference>
<accession>A0A2M8LF52</accession>
<dbReference type="EMBL" id="PFET01000006">
    <property type="protein sequence ID" value="PJE76059.1"/>
    <property type="molecule type" value="Genomic_DNA"/>
</dbReference>
<dbReference type="Pfam" id="PF01978">
    <property type="entry name" value="TrmB"/>
    <property type="match status" value="1"/>
</dbReference>
<dbReference type="Gene3D" id="1.10.10.10">
    <property type="entry name" value="Winged helix-like DNA-binding domain superfamily/Winged helix DNA-binding domain"/>
    <property type="match status" value="1"/>
</dbReference>
<sequence length="244" mass="26597">MEEVLATLGLNEKAVQVYLASLKLGPSPVRAIALEAGTNRGTTYDLLKELIAEGLVSYFHKEKRQYFIAEDPQKLTALVARRRQKLDDTAEALDAVIPQLKSLHNNATAKPVTAYFEGAVGVKGVLQDVIATTAASATKAYAVYSSATIRPALYSVYPHYTEDRIAAGVSVRVIALGAGGEMRGLDERKWLTKDESAPTYTLIYPGKIAMVTVAADGTPRAVVITDRNLAETEQLIFDKLWKRL</sequence>
<dbReference type="SUPFAM" id="SSF46785">
    <property type="entry name" value="Winged helix' DNA-binding domain"/>
    <property type="match status" value="1"/>
</dbReference>
<gene>
    <name evidence="2" type="ORF">COV04_01815</name>
</gene>
<proteinExistence type="predicted"/>
<organism evidence="2 3">
    <name type="scientific">Candidatus Uhrbacteria bacterium CG10_big_fil_rev_8_21_14_0_10_48_11</name>
    <dbReference type="NCBI Taxonomy" id="1975037"/>
    <lineage>
        <taxon>Bacteria</taxon>
        <taxon>Candidatus Uhriibacteriota</taxon>
    </lineage>
</organism>
<evidence type="ECO:0000313" key="2">
    <source>
        <dbReference type="EMBL" id="PJE76059.1"/>
    </source>
</evidence>
<reference evidence="2 3" key="1">
    <citation type="submission" date="2017-09" db="EMBL/GenBank/DDBJ databases">
        <title>Depth-based differentiation of microbial function through sediment-hosted aquifers and enrichment of novel symbionts in the deep terrestrial subsurface.</title>
        <authorList>
            <person name="Probst A.J."/>
            <person name="Ladd B."/>
            <person name="Jarett J.K."/>
            <person name="Geller-Mcgrath D.E."/>
            <person name="Sieber C.M."/>
            <person name="Emerson J.B."/>
            <person name="Anantharaman K."/>
            <person name="Thomas B.C."/>
            <person name="Malmstrom R."/>
            <person name="Stieglmeier M."/>
            <person name="Klingl A."/>
            <person name="Woyke T."/>
            <person name="Ryan C.M."/>
            <person name="Banfield J.F."/>
        </authorList>
    </citation>
    <scope>NUCLEOTIDE SEQUENCE [LARGE SCALE GENOMIC DNA]</scope>
    <source>
        <strain evidence="2">CG10_big_fil_rev_8_21_14_0_10_48_11</strain>
    </source>
</reference>
<evidence type="ECO:0000259" key="1">
    <source>
        <dbReference type="Pfam" id="PF01978"/>
    </source>
</evidence>
<dbReference type="InterPro" id="IPR036390">
    <property type="entry name" value="WH_DNA-bd_sf"/>
</dbReference>
<dbReference type="PANTHER" id="PTHR34293">
    <property type="entry name" value="HTH-TYPE TRANSCRIPTIONAL REGULATOR TRMBL2"/>
    <property type="match status" value="1"/>
</dbReference>
<dbReference type="PANTHER" id="PTHR34293:SF1">
    <property type="entry name" value="HTH-TYPE TRANSCRIPTIONAL REGULATOR TRMBL2"/>
    <property type="match status" value="1"/>
</dbReference>
<dbReference type="Proteomes" id="UP000231152">
    <property type="component" value="Unassembled WGS sequence"/>
</dbReference>
<comment type="caution">
    <text evidence="2">The sequence shown here is derived from an EMBL/GenBank/DDBJ whole genome shotgun (WGS) entry which is preliminary data.</text>
</comment>
<protein>
    <submittedName>
        <fullName evidence="2">Transcriptional regulator</fullName>
    </submittedName>
</protein>
<evidence type="ECO:0000313" key="3">
    <source>
        <dbReference type="Proteomes" id="UP000231152"/>
    </source>
</evidence>
<feature type="domain" description="Transcription regulator TrmB N-terminal" evidence="1">
    <location>
        <begin position="5"/>
        <end position="67"/>
    </location>
</feature>
<dbReference type="InterPro" id="IPR002831">
    <property type="entry name" value="Tscrpt_reg_TrmB_N"/>
</dbReference>